<dbReference type="Pfam" id="PF00258">
    <property type="entry name" value="Flavodoxin_1"/>
    <property type="match status" value="1"/>
</dbReference>
<comment type="function">
    <text evidence="7">Low-potential electron donor to a number of redox enzymes.</text>
</comment>
<keyword evidence="4 7" id="KW-0285">Flavoprotein</keyword>
<dbReference type="EMBL" id="JACJKY010000031">
    <property type="protein sequence ID" value="MBM6921888.1"/>
    <property type="molecule type" value="Genomic_DNA"/>
</dbReference>
<dbReference type="InterPro" id="IPR051285">
    <property type="entry name" value="NADH_oxidoreductase_modular"/>
</dbReference>
<dbReference type="GO" id="GO:0016651">
    <property type="term" value="F:oxidoreductase activity, acting on NAD(P)H"/>
    <property type="evidence" value="ECO:0007669"/>
    <property type="project" value="UniProtKB-ARBA"/>
</dbReference>
<dbReference type="AlphaFoldDB" id="A0A938X8P1"/>
<reference evidence="9" key="1">
    <citation type="submission" date="2020-08" db="EMBL/GenBank/DDBJ databases">
        <authorList>
            <person name="Cejkova D."/>
            <person name="Kubasova T."/>
            <person name="Jahodarova E."/>
            <person name="Rychlik I."/>
        </authorList>
    </citation>
    <scope>NUCLEOTIDE SEQUENCE</scope>
    <source>
        <strain evidence="9">An559</strain>
    </source>
</reference>
<dbReference type="NCBIfam" id="TIGR01753">
    <property type="entry name" value="flav_short"/>
    <property type="match status" value="1"/>
</dbReference>
<protein>
    <recommendedName>
        <fullName evidence="7">Flavodoxin</fullName>
    </recommendedName>
</protein>
<evidence type="ECO:0000256" key="4">
    <source>
        <dbReference type="ARBA" id="ARBA00022630"/>
    </source>
</evidence>
<dbReference type="InterPro" id="IPR029039">
    <property type="entry name" value="Flavoprotein-like_sf"/>
</dbReference>
<dbReference type="InterPro" id="IPR001226">
    <property type="entry name" value="Flavodoxin_CS"/>
</dbReference>
<reference evidence="9" key="2">
    <citation type="journal article" date="2021" name="Sci. Rep.">
        <title>The distribution of antibiotic resistance genes in chicken gut microbiota commensals.</title>
        <authorList>
            <person name="Juricova H."/>
            <person name="Matiasovicova J."/>
            <person name="Kubasova T."/>
            <person name="Cejkova D."/>
            <person name="Rychlik I."/>
        </authorList>
    </citation>
    <scope>NUCLEOTIDE SEQUENCE</scope>
    <source>
        <strain evidence="9">An559</strain>
    </source>
</reference>
<evidence type="ECO:0000313" key="9">
    <source>
        <dbReference type="EMBL" id="MBM6921888.1"/>
    </source>
</evidence>
<dbReference type="SUPFAM" id="SSF52218">
    <property type="entry name" value="Flavoproteins"/>
    <property type="match status" value="1"/>
</dbReference>
<evidence type="ECO:0000259" key="8">
    <source>
        <dbReference type="PROSITE" id="PS50902"/>
    </source>
</evidence>
<proteinExistence type="inferred from homology"/>
<dbReference type="RefSeq" id="WP_204448240.1">
    <property type="nucleotide sequence ID" value="NZ_JACJKY010000031.1"/>
</dbReference>
<sequence length="140" mass="14634">MKNIAVVYWSGTGNTEAMAQAVADGVKEKGAQVTLLTASAFDASMVDQFDAIAFGCPSMGAEQLEESEFEPMFTACESKLNGKTIALFGSYGWGDGEWMRNWEETCAAAGAVLACESVICNEAPDDEAVLACNALGAALA</sequence>
<dbReference type="PANTHER" id="PTHR32145">
    <property type="entry name" value="DIFLAVIN FLAVOPROTEIN A 2-RELATED"/>
    <property type="match status" value="1"/>
</dbReference>
<dbReference type="GO" id="GO:0010181">
    <property type="term" value="F:FMN binding"/>
    <property type="evidence" value="ECO:0007669"/>
    <property type="project" value="UniProtKB-UniRule"/>
</dbReference>
<evidence type="ECO:0000313" key="10">
    <source>
        <dbReference type="Proteomes" id="UP000774750"/>
    </source>
</evidence>
<feature type="domain" description="Flavodoxin-like" evidence="8">
    <location>
        <begin position="4"/>
        <end position="140"/>
    </location>
</feature>
<evidence type="ECO:0000256" key="2">
    <source>
        <dbReference type="ARBA" id="ARBA00005267"/>
    </source>
</evidence>
<evidence type="ECO:0000256" key="5">
    <source>
        <dbReference type="ARBA" id="ARBA00022643"/>
    </source>
</evidence>
<dbReference type="PROSITE" id="PS50902">
    <property type="entry name" value="FLAVODOXIN_LIKE"/>
    <property type="match status" value="1"/>
</dbReference>
<evidence type="ECO:0000256" key="7">
    <source>
        <dbReference type="RuleBase" id="RU367037"/>
    </source>
</evidence>
<organism evidence="9 10">
    <name type="scientific">Merdimmobilis hominis</name>
    <dbReference type="NCBI Taxonomy" id="2897707"/>
    <lineage>
        <taxon>Bacteria</taxon>
        <taxon>Bacillati</taxon>
        <taxon>Bacillota</taxon>
        <taxon>Clostridia</taxon>
        <taxon>Eubacteriales</taxon>
        <taxon>Oscillospiraceae</taxon>
        <taxon>Merdimmobilis</taxon>
    </lineage>
</organism>
<evidence type="ECO:0000256" key="3">
    <source>
        <dbReference type="ARBA" id="ARBA00022448"/>
    </source>
</evidence>
<evidence type="ECO:0000256" key="6">
    <source>
        <dbReference type="ARBA" id="ARBA00022982"/>
    </source>
</evidence>
<dbReference type="Gene3D" id="3.40.50.360">
    <property type="match status" value="1"/>
</dbReference>
<gene>
    <name evidence="9" type="ORF">H6A12_12125</name>
</gene>
<comment type="similarity">
    <text evidence="2 7">Belongs to the flavodoxin family.</text>
</comment>
<dbReference type="PROSITE" id="PS00201">
    <property type="entry name" value="FLAVODOXIN"/>
    <property type="match status" value="1"/>
</dbReference>
<evidence type="ECO:0000256" key="1">
    <source>
        <dbReference type="ARBA" id="ARBA00001917"/>
    </source>
</evidence>
<dbReference type="InterPro" id="IPR008254">
    <property type="entry name" value="Flavodoxin/NO_synth"/>
</dbReference>
<keyword evidence="5 7" id="KW-0288">FMN</keyword>
<accession>A0A938X8P1</accession>
<keyword evidence="3 7" id="KW-0813">Transport</keyword>
<comment type="cofactor">
    <cofactor evidence="1 7">
        <name>FMN</name>
        <dbReference type="ChEBI" id="CHEBI:58210"/>
    </cofactor>
</comment>
<dbReference type="Proteomes" id="UP000774750">
    <property type="component" value="Unassembled WGS sequence"/>
</dbReference>
<dbReference type="InterPro" id="IPR010087">
    <property type="entry name" value="Flav_short"/>
</dbReference>
<keyword evidence="6 7" id="KW-0249">Electron transport</keyword>
<keyword evidence="10" id="KW-1185">Reference proteome</keyword>
<dbReference type="GO" id="GO:0009055">
    <property type="term" value="F:electron transfer activity"/>
    <property type="evidence" value="ECO:0007669"/>
    <property type="project" value="UniProtKB-UniRule"/>
</dbReference>
<comment type="caution">
    <text evidence="9">The sequence shown here is derived from an EMBL/GenBank/DDBJ whole genome shotgun (WGS) entry which is preliminary data.</text>
</comment>
<dbReference type="PANTHER" id="PTHR32145:SF11">
    <property type="entry name" value="DIFLAVIN FLAVOPROTEIN A 2-RELATED"/>
    <property type="match status" value="1"/>
</dbReference>
<name>A0A938X8P1_9FIRM</name>